<organism evidence="3 4">
    <name type="scientific">Algoriphagus halophilus</name>
    <dbReference type="NCBI Taxonomy" id="226505"/>
    <lineage>
        <taxon>Bacteria</taxon>
        <taxon>Pseudomonadati</taxon>
        <taxon>Bacteroidota</taxon>
        <taxon>Cytophagia</taxon>
        <taxon>Cytophagales</taxon>
        <taxon>Cyclobacteriaceae</taxon>
        <taxon>Algoriphagus</taxon>
    </lineage>
</organism>
<accession>A0A1N6EBI3</accession>
<protein>
    <submittedName>
        <fullName evidence="3">PH domain-containing protein</fullName>
    </submittedName>
</protein>
<dbReference type="RefSeq" id="WP_074224603.1">
    <property type="nucleotide sequence ID" value="NZ_FSRC01000001.1"/>
</dbReference>
<evidence type="ECO:0000259" key="2">
    <source>
        <dbReference type="Pfam" id="PF10882"/>
    </source>
</evidence>
<dbReference type="OrthoDB" id="952021at2"/>
<gene>
    <name evidence="3" type="ORF">SAMN05444394_1928</name>
</gene>
<feature type="domain" description="Bacterial Pleckstrin homology" evidence="2">
    <location>
        <begin position="68"/>
        <end position="166"/>
    </location>
</feature>
<feature type="transmembrane region" description="Helical" evidence="1">
    <location>
        <begin position="43"/>
        <end position="63"/>
    </location>
</feature>
<keyword evidence="1" id="KW-1133">Transmembrane helix</keyword>
<keyword evidence="1" id="KW-0472">Membrane</keyword>
<keyword evidence="4" id="KW-1185">Reference proteome</keyword>
<name>A0A1N6EBI3_9BACT</name>
<dbReference type="InterPro" id="IPR027783">
    <property type="entry name" value="Bacterial_PH-related"/>
</dbReference>
<dbReference type="Proteomes" id="UP000185221">
    <property type="component" value="Unassembled WGS sequence"/>
</dbReference>
<feature type="transmembrane region" description="Helical" evidence="1">
    <location>
        <begin position="12"/>
        <end position="31"/>
    </location>
</feature>
<dbReference type="AlphaFoldDB" id="A0A1N6EBI3"/>
<reference evidence="4" key="1">
    <citation type="submission" date="2016-11" db="EMBL/GenBank/DDBJ databases">
        <authorList>
            <person name="Varghese N."/>
            <person name="Submissions S."/>
        </authorList>
    </citation>
    <scope>NUCLEOTIDE SEQUENCE [LARGE SCALE GENOMIC DNA]</scope>
    <source>
        <strain evidence="4">DSM 15292</strain>
    </source>
</reference>
<keyword evidence="1" id="KW-0812">Transmembrane</keyword>
<evidence type="ECO:0000313" key="3">
    <source>
        <dbReference type="EMBL" id="SIN80277.1"/>
    </source>
</evidence>
<proteinExistence type="predicted"/>
<dbReference type="EMBL" id="FSRC01000001">
    <property type="protein sequence ID" value="SIN80277.1"/>
    <property type="molecule type" value="Genomic_DNA"/>
</dbReference>
<sequence length="168" mass="19304">MKFKASLDTLAKGITVFIILLFIYLGQRSFLIIMDSETDTTSFYLHVFILVFLILVLFGTWVFSPQGYEIGDGTLTIKRIIGNVHIRLPEIIEVKELSKEETRGTIRTFGVGGLFGYFGRFYIPKLGRVILFATQRKNKVLIKKKDETQIIITPDNLQFTQYLNQKIS</sequence>
<evidence type="ECO:0000256" key="1">
    <source>
        <dbReference type="SAM" id="Phobius"/>
    </source>
</evidence>
<dbReference type="Pfam" id="PF10882">
    <property type="entry name" value="bPH_5"/>
    <property type="match status" value="1"/>
</dbReference>
<evidence type="ECO:0000313" key="4">
    <source>
        <dbReference type="Proteomes" id="UP000185221"/>
    </source>
</evidence>
<dbReference type="STRING" id="226505.SAMN05444394_1928"/>